<dbReference type="Proteomes" id="UP000176294">
    <property type="component" value="Unassembled WGS sequence"/>
</dbReference>
<evidence type="ECO:0000313" key="2">
    <source>
        <dbReference type="Proteomes" id="UP000176294"/>
    </source>
</evidence>
<name>A0A1G1T8I5_9BACT</name>
<dbReference type="AlphaFoldDB" id="A0A1G1T8I5"/>
<proteinExistence type="predicted"/>
<comment type="caution">
    <text evidence="1">The sequence shown here is derived from an EMBL/GenBank/DDBJ whole genome shotgun (WGS) entry which is preliminary data.</text>
</comment>
<gene>
    <name evidence="1" type="ORF">BEN47_11825</name>
</gene>
<keyword evidence="2" id="KW-1185">Reference proteome</keyword>
<dbReference type="EMBL" id="MDZB01000092">
    <property type="protein sequence ID" value="OGX87158.1"/>
    <property type="molecule type" value="Genomic_DNA"/>
</dbReference>
<sequence length="84" mass="9166">MFTRHLLRLLTLLLGSFYQGGVCELDAAECRQNYAKEFMPNVAARVQVDVPAAVQLATPAAVLAAPGDGRRGRWLAVVLLARWA</sequence>
<dbReference type="STRING" id="1908237.BEN47_11825"/>
<organism evidence="1 2">
    <name type="scientific">Hymenobacter lapidarius</name>
    <dbReference type="NCBI Taxonomy" id="1908237"/>
    <lineage>
        <taxon>Bacteria</taxon>
        <taxon>Pseudomonadati</taxon>
        <taxon>Bacteroidota</taxon>
        <taxon>Cytophagia</taxon>
        <taxon>Cytophagales</taxon>
        <taxon>Hymenobacteraceae</taxon>
        <taxon>Hymenobacter</taxon>
    </lineage>
</organism>
<protein>
    <submittedName>
        <fullName evidence="1">Uncharacterized protein</fullName>
    </submittedName>
</protein>
<evidence type="ECO:0000313" key="1">
    <source>
        <dbReference type="EMBL" id="OGX87158.1"/>
    </source>
</evidence>
<accession>A0A1G1T8I5</accession>
<reference evidence="1 2" key="1">
    <citation type="submission" date="2016-08" db="EMBL/GenBank/DDBJ databases">
        <title>Hymenobacter coccineus sp. nov., Hymenobacter lapidarius sp. nov. and Hymenobacter glacialis sp. nov., isolated from Antarctic soil.</title>
        <authorList>
            <person name="Sedlacek I."/>
            <person name="Kralova S."/>
            <person name="Kyrova K."/>
            <person name="Maslanova I."/>
            <person name="Stankova E."/>
            <person name="Vrbovska V."/>
            <person name="Nemec M."/>
            <person name="Bartak M."/>
            <person name="Svec P."/>
            <person name="Busse H.-J."/>
            <person name="Pantucek R."/>
        </authorList>
    </citation>
    <scope>NUCLEOTIDE SEQUENCE [LARGE SCALE GENOMIC DNA]</scope>
    <source>
        <strain evidence="1 2">CCM 8643</strain>
    </source>
</reference>